<organism evidence="1 2">
    <name type="scientific">Candidatus Ornithospirochaeta stercoripullorum</name>
    <dbReference type="NCBI Taxonomy" id="2840899"/>
    <lineage>
        <taxon>Bacteria</taxon>
        <taxon>Pseudomonadati</taxon>
        <taxon>Spirochaetota</taxon>
        <taxon>Spirochaetia</taxon>
        <taxon>Spirochaetales</taxon>
        <taxon>Spirochaetaceae</taxon>
        <taxon>Spirochaetaceae incertae sedis</taxon>
        <taxon>Candidatus Ornithospirochaeta</taxon>
    </lineage>
</organism>
<dbReference type="EMBL" id="JADIMT010000083">
    <property type="protein sequence ID" value="MBO8436742.1"/>
    <property type="molecule type" value="Genomic_DNA"/>
</dbReference>
<dbReference type="SUPFAM" id="SSF53613">
    <property type="entry name" value="Ribokinase-like"/>
    <property type="match status" value="1"/>
</dbReference>
<accession>A0A9D9DZJ0</accession>
<sequence>MIAVIGEMSLSFIPEGDKWIKKFSGTGYEWALKLKALDSVVLLTVLPMGECGKEMAECLIDNGIVFDPDMHSPLNPAIKVGNEYFLRGSAPLTLSAEKLSDALTYFSDIRKVVVSSALLSYNPSASAVLDALSFASPQPKVAVDNSSPLCPGSNESLLEKTLSSLNSAMGECLVSDSESEILGFLR</sequence>
<proteinExistence type="predicted"/>
<evidence type="ECO:0000313" key="2">
    <source>
        <dbReference type="Proteomes" id="UP000823615"/>
    </source>
</evidence>
<reference evidence="1" key="2">
    <citation type="journal article" date="2021" name="PeerJ">
        <title>Extensive microbial diversity within the chicken gut microbiome revealed by metagenomics and culture.</title>
        <authorList>
            <person name="Gilroy R."/>
            <person name="Ravi A."/>
            <person name="Getino M."/>
            <person name="Pursley I."/>
            <person name="Horton D.L."/>
            <person name="Alikhan N.F."/>
            <person name="Baker D."/>
            <person name="Gharbi K."/>
            <person name="Hall N."/>
            <person name="Watson M."/>
            <person name="Adriaenssens E.M."/>
            <person name="Foster-Nyarko E."/>
            <person name="Jarju S."/>
            <person name="Secka A."/>
            <person name="Antonio M."/>
            <person name="Oren A."/>
            <person name="Chaudhuri R.R."/>
            <person name="La Ragione R."/>
            <person name="Hildebrand F."/>
            <person name="Pallen M.J."/>
        </authorList>
    </citation>
    <scope>NUCLEOTIDE SEQUENCE</scope>
    <source>
        <strain evidence="1">7293</strain>
    </source>
</reference>
<gene>
    <name evidence="1" type="ORF">IAA97_07175</name>
</gene>
<evidence type="ECO:0000313" key="1">
    <source>
        <dbReference type="EMBL" id="MBO8436742.1"/>
    </source>
</evidence>
<dbReference type="AlphaFoldDB" id="A0A9D9DZJ0"/>
<dbReference type="Proteomes" id="UP000823615">
    <property type="component" value="Unassembled WGS sequence"/>
</dbReference>
<dbReference type="Gene3D" id="3.40.1190.20">
    <property type="match status" value="1"/>
</dbReference>
<name>A0A9D9DZJ0_9SPIO</name>
<dbReference type="GO" id="GO:0003824">
    <property type="term" value="F:catalytic activity"/>
    <property type="evidence" value="ECO:0007669"/>
    <property type="project" value="UniProtKB-ARBA"/>
</dbReference>
<dbReference type="InterPro" id="IPR029056">
    <property type="entry name" value="Ribokinase-like"/>
</dbReference>
<comment type="caution">
    <text evidence="1">The sequence shown here is derived from an EMBL/GenBank/DDBJ whole genome shotgun (WGS) entry which is preliminary data.</text>
</comment>
<reference evidence="1" key="1">
    <citation type="submission" date="2020-10" db="EMBL/GenBank/DDBJ databases">
        <authorList>
            <person name="Gilroy R."/>
        </authorList>
    </citation>
    <scope>NUCLEOTIDE SEQUENCE</scope>
    <source>
        <strain evidence="1">7293</strain>
    </source>
</reference>
<protein>
    <submittedName>
        <fullName evidence="1">Uncharacterized protein</fullName>
    </submittedName>
</protein>